<keyword evidence="2" id="KW-1185">Reference proteome</keyword>
<dbReference type="EMBL" id="JAPFFF010000010">
    <property type="protein sequence ID" value="KAK8880632.1"/>
    <property type="molecule type" value="Genomic_DNA"/>
</dbReference>
<gene>
    <name evidence="1" type="ORF">M9Y10_003315</name>
</gene>
<dbReference type="Proteomes" id="UP001470230">
    <property type="component" value="Unassembled WGS sequence"/>
</dbReference>
<comment type="caution">
    <text evidence="1">The sequence shown here is derived from an EMBL/GenBank/DDBJ whole genome shotgun (WGS) entry which is preliminary data.</text>
</comment>
<organism evidence="1 2">
    <name type="scientific">Tritrichomonas musculus</name>
    <dbReference type="NCBI Taxonomy" id="1915356"/>
    <lineage>
        <taxon>Eukaryota</taxon>
        <taxon>Metamonada</taxon>
        <taxon>Parabasalia</taxon>
        <taxon>Tritrichomonadida</taxon>
        <taxon>Tritrichomonadidae</taxon>
        <taxon>Tritrichomonas</taxon>
    </lineage>
</organism>
<proteinExistence type="predicted"/>
<name>A0ABR2JPJ1_9EUKA</name>
<evidence type="ECO:0000313" key="2">
    <source>
        <dbReference type="Proteomes" id="UP001470230"/>
    </source>
</evidence>
<protein>
    <submittedName>
        <fullName evidence="1">Uncharacterized protein</fullName>
    </submittedName>
</protein>
<sequence>MGSDESVPRNYSPQMLQERERLLSMQINKISIIMQPKNKFMKGYQIAASGFSMILPAAMTCANRNHVGIFIFGEHNSYDGLYMEFGPYDSRKERNISACVHHLQGDDGLHFFLANYFNIEGYKIDCNVEYCMTVRNLFNSISHKGWTKKDYEDLYFEPTMQMLMHKNSKDFTKKIIKILGAKRINKSDRIRTFCKTFVPAEIIDAFEKNEGRINFEERIPIIGTFAGVVKMLATDD</sequence>
<evidence type="ECO:0000313" key="1">
    <source>
        <dbReference type="EMBL" id="KAK8880632.1"/>
    </source>
</evidence>
<accession>A0ABR2JPJ1</accession>
<reference evidence="1 2" key="1">
    <citation type="submission" date="2024-04" db="EMBL/GenBank/DDBJ databases">
        <title>Tritrichomonas musculus Genome.</title>
        <authorList>
            <person name="Alves-Ferreira E."/>
            <person name="Grigg M."/>
            <person name="Lorenzi H."/>
            <person name="Galac M."/>
        </authorList>
    </citation>
    <scope>NUCLEOTIDE SEQUENCE [LARGE SCALE GENOMIC DNA]</scope>
    <source>
        <strain evidence="1 2">EAF2021</strain>
    </source>
</reference>